<keyword evidence="2 6" id="KW-0812">Transmembrane</keyword>
<dbReference type="GeneID" id="113513410"/>
<dbReference type="Proteomes" id="UP001652740">
    <property type="component" value="Unplaced"/>
</dbReference>
<evidence type="ECO:0000256" key="4">
    <source>
        <dbReference type="ARBA" id="ARBA00022989"/>
    </source>
</evidence>
<organism evidence="7 8">
    <name type="scientific">Galleria mellonella</name>
    <name type="common">Greater wax moth</name>
    <dbReference type="NCBI Taxonomy" id="7137"/>
    <lineage>
        <taxon>Eukaryota</taxon>
        <taxon>Metazoa</taxon>
        <taxon>Ecdysozoa</taxon>
        <taxon>Arthropoda</taxon>
        <taxon>Hexapoda</taxon>
        <taxon>Insecta</taxon>
        <taxon>Pterygota</taxon>
        <taxon>Neoptera</taxon>
        <taxon>Endopterygota</taxon>
        <taxon>Lepidoptera</taxon>
        <taxon>Glossata</taxon>
        <taxon>Ditrysia</taxon>
        <taxon>Pyraloidea</taxon>
        <taxon>Pyralidae</taxon>
        <taxon>Galleriinae</taxon>
        <taxon>Galleria</taxon>
    </lineage>
</organism>
<dbReference type="Gene3D" id="3.40.50.10140">
    <property type="entry name" value="Toll/interleukin-1 receptor homology (TIR) domain"/>
    <property type="match status" value="1"/>
</dbReference>
<dbReference type="Gene3D" id="3.80.10.10">
    <property type="entry name" value="Ribonuclease Inhibitor"/>
    <property type="match status" value="2"/>
</dbReference>
<accession>A0ABM3MTV7</accession>
<feature type="transmembrane region" description="Helical" evidence="6">
    <location>
        <begin position="710"/>
        <end position="734"/>
    </location>
</feature>
<evidence type="ECO:0000256" key="3">
    <source>
        <dbReference type="ARBA" id="ARBA00022729"/>
    </source>
</evidence>
<keyword evidence="5 6" id="KW-0472">Membrane</keyword>
<comment type="subcellular location">
    <subcellularLocation>
        <location evidence="1">Membrane</location>
        <topology evidence="1">Single-pass membrane protein</topology>
    </subcellularLocation>
</comment>
<evidence type="ECO:0000256" key="1">
    <source>
        <dbReference type="ARBA" id="ARBA00004167"/>
    </source>
</evidence>
<evidence type="ECO:0000256" key="5">
    <source>
        <dbReference type="ARBA" id="ARBA00023136"/>
    </source>
</evidence>
<dbReference type="SUPFAM" id="SSF52047">
    <property type="entry name" value="RNI-like"/>
    <property type="match status" value="1"/>
</dbReference>
<gene>
    <name evidence="8" type="primary">LOC113513410</name>
</gene>
<dbReference type="SUPFAM" id="SSF52200">
    <property type="entry name" value="Toll/Interleukin receptor TIR domain"/>
    <property type="match status" value="1"/>
</dbReference>
<keyword evidence="3" id="KW-0732">Signal</keyword>
<dbReference type="PANTHER" id="PTHR24365">
    <property type="entry name" value="TOLL-LIKE RECEPTOR"/>
    <property type="match status" value="1"/>
</dbReference>
<dbReference type="InterPro" id="IPR035897">
    <property type="entry name" value="Toll_tir_struct_dom_sf"/>
</dbReference>
<evidence type="ECO:0000256" key="2">
    <source>
        <dbReference type="ARBA" id="ARBA00022692"/>
    </source>
</evidence>
<dbReference type="InterPro" id="IPR032675">
    <property type="entry name" value="LRR_dom_sf"/>
</dbReference>
<sequence length="835" mass="94378">MNMFTFHVLDPFGNTNNSSGFPQCHVSGSRVVVAPASPRAASPRAACRVPRASVCSSHYLNTNYSVGYLQSSSRTVMLLGRCVCVCVCVWAVLCTVAGEYWNTDNYFQRPSRSGAPPPDWPRCRPPPARCRDLHGSVDVAHAYYQYNVDGKSLPLYRTGDEFTLSCKAGVSLHSSSLPSFRSMTTVPVVRFKYCDVPSDSYATRLAQLNITVSRELHIMLYYKQTASFSRAQFEGLAVDLLDINYESKTPGYLSDDWLQPLTNTTRLELTHMVLPPMISSNRVRHLSLNYNTPRGELGDCGRLYELSICELKWERGEAPARWLTDCAQLKVLRMKNVYLFKELGPFLAGLHPLSILEIDQSFLGFNDGDTLKFLGSEVLPSSATTLEKLSLAGNSLGDVCSHDGHDVKLPLQLPVLQHLSLARSGVTRTCESWPRDMPALTHLDLTGDTRGHRLTVHRPEMDGGAAVAPTPGRHRHHRVQRVPLRGDRPRQLYRGHFTLFIFTFKVTISISEYIICDCRLYWFARMLAECPRHVRWAAAPACDRRPMLEQPLDHMLCPIQGEEVCAGGCECWWRDAEHSRVVANCSARGLHRLPPLPQLPPLLQLHAARNHIQAIHSHDIPDTLTYIDLRNNNISRVGAAETRRLFSVRGRRVRLAGNPLRCHCDNRPLVRALLTHRHQVDYADLKCDDEKLLSTIIVEDLCALSPTETLVYALSPTVTAFLLVVLAIWFMYYYRMEVRVYLYSRGLCQCCVREEDLDGDREFDAFVSYTHLDEQFVYEQLVPELESGSPSFKLCIHCHCAHTVFGSFGKCLFDINTRHACYLAYCVGTNNWTMM</sequence>
<evidence type="ECO:0000313" key="7">
    <source>
        <dbReference type="Proteomes" id="UP001652740"/>
    </source>
</evidence>
<proteinExistence type="predicted"/>
<protein>
    <submittedName>
        <fullName evidence="8">Uncharacterized protein LOC113513410 isoform X1</fullName>
    </submittedName>
</protein>
<keyword evidence="7" id="KW-1185">Reference proteome</keyword>
<evidence type="ECO:0000313" key="8">
    <source>
        <dbReference type="RefSeq" id="XP_052754583.1"/>
    </source>
</evidence>
<reference evidence="8" key="1">
    <citation type="submission" date="2025-08" db="UniProtKB">
        <authorList>
            <consortium name="RefSeq"/>
        </authorList>
    </citation>
    <scope>IDENTIFICATION</scope>
    <source>
        <tissue evidence="8">Whole larvae</tissue>
    </source>
</reference>
<evidence type="ECO:0000256" key="6">
    <source>
        <dbReference type="SAM" id="Phobius"/>
    </source>
</evidence>
<name>A0ABM3MTV7_GALME</name>
<dbReference type="RefSeq" id="XP_052754583.1">
    <property type="nucleotide sequence ID" value="XM_052898623.1"/>
</dbReference>
<dbReference type="PANTHER" id="PTHR24365:SF541">
    <property type="entry name" value="PROTEIN TOLL-RELATED"/>
    <property type="match status" value="1"/>
</dbReference>
<keyword evidence="4 6" id="KW-1133">Transmembrane helix</keyword>